<dbReference type="InterPro" id="IPR012910">
    <property type="entry name" value="Plug_dom"/>
</dbReference>
<evidence type="ECO:0000256" key="8">
    <source>
        <dbReference type="PROSITE-ProRule" id="PRU01360"/>
    </source>
</evidence>
<keyword evidence="10" id="KW-0732">Signal</keyword>
<keyword evidence="13" id="KW-0675">Receptor</keyword>
<dbReference type="Pfam" id="PF13715">
    <property type="entry name" value="CarbopepD_reg_2"/>
    <property type="match status" value="1"/>
</dbReference>
<feature type="signal peptide" evidence="10">
    <location>
        <begin position="1"/>
        <end position="20"/>
    </location>
</feature>
<dbReference type="SUPFAM" id="SSF56935">
    <property type="entry name" value="Porins"/>
    <property type="match status" value="1"/>
</dbReference>
<keyword evidence="2 8" id="KW-0813">Transport</keyword>
<dbReference type="InterPro" id="IPR008969">
    <property type="entry name" value="CarboxyPept-like_regulatory"/>
</dbReference>
<dbReference type="InterPro" id="IPR037066">
    <property type="entry name" value="Plug_dom_sf"/>
</dbReference>
<dbReference type="Gene3D" id="2.60.40.1120">
    <property type="entry name" value="Carboxypeptidase-like, regulatory domain"/>
    <property type="match status" value="1"/>
</dbReference>
<dbReference type="Pfam" id="PF00593">
    <property type="entry name" value="TonB_dep_Rec_b-barrel"/>
    <property type="match status" value="1"/>
</dbReference>
<dbReference type="Gene3D" id="2.40.170.20">
    <property type="entry name" value="TonB-dependent receptor, beta-barrel domain"/>
    <property type="match status" value="1"/>
</dbReference>
<evidence type="ECO:0000256" key="2">
    <source>
        <dbReference type="ARBA" id="ARBA00022448"/>
    </source>
</evidence>
<evidence type="ECO:0000259" key="12">
    <source>
        <dbReference type="Pfam" id="PF07715"/>
    </source>
</evidence>
<evidence type="ECO:0000256" key="4">
    <source>
        <dbReference type="ARBA" id="ARBA00022692"/>
    </source>
</evidence>
<sequence length="932" mass="102325">MKQPLLTFLFTSLAVVSAEAQSTFSIRGRVLDKLTGEGLPGATVQISGNGVNTGAGTEVNGSYTVPNLKPGTYVVRASFIGYKMGEQKVTIGSQNAVATFSLNSDNATLSEVQVVGSLGIAVERSTPVAFSAVNEVKLRETLSNRDLPMILNETPGVYATQGGGGTGDSRINIRGFDQRNVAVMVNGVPVNDMETGQVFWSNWDLGDVTKSLQVQRGLSASRIAVPSVGGTINVLTRGFDDKRSMLARLETGSNNYRKASLMLSSGTLKGDWAFTFYGSRRTSDGWVTNAFDDAWTYFGNVSKKLGSHRLSLTGLGSPQSHGTRSFQSQVGLYSEAKARELGANPVANGDKGFKYNPFWGTLQRYDRNPVTRQISNVQDTEVLNERSNFYHKPQINLNDFWQVNDRLFVSTVVYASYGRGGGVSGLTSGNSSTISTSSATGQTDFQGIFNRNARNYDLVSVTRNPTTGRNDTIFGEGRRATQFLVNNVNSHRWYGFVTGADYTLNDKLTLSAGVDGRTYYGLHYREIRDLLGGTYALNIADRNSAPTSRLGIGDKISYNYDGKTQWLGGYAQLEYKTPVLSAVVSGTVSRIGYKRFDYFQPKVVNVDGANRPVGFGQTYTAADGRVYTAADGSTVETDWARYTGYSVKAGANYNLTEFNNLFLNVGYNSKVPFFNQVYTTQGLLYPNVRPEGITSIELGYSINYPSMKATLNTYYTLWANKATNSVSTATGEAVYSSVRNVDARHMGVELSVAQEISRRLQLNAAIALGDWRWIGEGLLNQTDEGGNPIPGTQLDQRVYLDNTHVGDAAQNQFQLGLRYEPIRGLYVRPSFLLFTKYYAAFNPENIVNPATRTDSYRLPTSRNLDLHFGYDIKPLFNDRVKLGLKASVLNVLDEYYFTDVSNRNNSNVVDPNLIQAFFNRGRTFTVGLSATL</sequence>
<evidence type="ECO:0000259" key="11">
    <source>
        <dbReference type="Pfam" id="PF00593"/>
    </source>
</evidence>
<dbReference type="EMBL" id="CP115396">
    <property type="protein sequence ID" value="WBO85069.1"/>
    <property type="molecule type" value="Genomic_DNA"/>
</dbReference>
<comment type="similarity">
    <text evidence="8 9">Belongs to the TonB-dependent receptor family.</text>
</comment>
<evidence type="ECO:0000256" key="10">
    <source>
        <dbReference type="SAM" id="SignalP"/>
    </source>
</evidence>
<evidence type="ECO:0000256" key="5">
    <source>
        <dbReference type="ARBA" id="ARBA00023077"/>
    </source>
</evidence>
<gene>
    <name evidence="13" type="ORF">O9Z63_02245</name>
</gene>
<accession>A0ABY7PPR5</accession>
<dbReference type="PANTHER" id="PTHR30069:SF50">
    <property type="entry name" value="TONB-DEPENDENT RECEPTOR HI_1217-RELATED"/>
    <property type="match status" value="1"/>
</dbReference>
<feature type="domain" description="TonB-dependent receptor-like beta-barrel" evidence="11">
    <location>
        <begin position="403"/>
        <end position="884"/>
    </location>
</feature>
<evidence type="ECO:0000256" key="9">
    <source>
        <dbReference type="RuleBase" id="RU003357"/>
    </source>
</evidence>
<keyword evidence="6 8" id="KW-0472">Membrane</keyword>
<dbReference type="InterPro" id="IPR039426">
    <property type="entry name" value="TonB-dep_rcpt-like"/>
</dbReference>
<dbReference type="RefSeq" id="WP_270127646.1">
    <property type="nucleotide sequence ID" value="NZ_CP115396.1"/>
</dbReference>
<dbReference type="InterPro" id="IPR000531">
    <property type="entry name" value="Beta-barrel_TonB"/>
</dbReference>
<dbReference type="Pfam" id="PF07715">
    <property type="entry name" value="Plug"/>
    <property type="match status" value="1"/>
</dbReference>
<feature type="domain" description="TonB-dependent receptor plug" evidence="12">
    <location>
        <begin position="124"/>
        <end position="230"/>
    </location>
</feature>
<evidence type="ECO:0000256" key="3">
    <source>
        <dbReference type="ARBA" id="ARBA00022452"/>
    </source>
</evidence>
<keyword evidence="3 8" id="KW-1134">Transmembrane beta strand</keyword>
<protein>
    <submittedName>
        <fullName evidence="13">TonB-dependent receptor</fullName>
    </submittedName>
</protein>
<evidence type="ECO:0000313" key="13">
    <source>
        <dbReference type="EMBL" id="WBO85069.1"/>
    </source>
</evidence>
<dbReference type="PANTHER" id="PTHR30069">
    <property type="entry name" value="TONB-DEPENDENT OUTER MEMBRANE RECEPTOR"/>
    <property type="match status" value="1"/>
</dbReference>
<reference evidence="13 14" key="1">
    <citation type="journal article" date="2011" name="Int. J. Syst. Evol. Microbiol.">
        <title>Hymenobacter yonginensis sp. nov., isolated from a mesotrophic artificial lake.</title>
        <authorList>
            <person name="Joung Y."/>
            <person name="Cho S.H."/>
            <person name="Kim H."/>
            <person name="Kim S.B."/>
            <person name="Joh K."/>
        </authorList>
    </citation>
    <scope>NUCLEOTIDE SEQUENCE [LARGE SCALE GENOMIC DNA]</scope>
    <source>
        <strain evidence="13 14">KCTC 22745</strain>
    </source>
</reference>
<keyword evidence="7 8" id="KW-0998">Cell outer membrane</keyword>
<keyword evidence="4 8" id="KW-0812">Transmembrane</keyword>
<dbReference type="SUPFAM" id="SSF49464">
    <property type="entry name" value="Carboxypeptidase regulatory domain-like"/>
    <property type="match status" value="1"/>
</dbReference>
<evidence type="ECO:0000256" key="6">
    <source>
        <dbReference type="ARBA" id="ARBA00023136"/>
    </source>
</evidence>
<comment type="subcellular location">
    <subcellularLocation>
        <location evidence="1 8">Cell outer membrane</location>
        <topology evidence="1 8">Multi-pass membrane protein</topology>
    </subcellularLocation>
</comment>
<dbReference type="Gene3D" id="2.170.130.10">
    <property type="entry name" value="TonB-dependent receptor, plug domain"/>
    <property type="match status" value="1"/>
</dbReference>
<evidence type="ECO:0000256" key="7">
    <source>
        <dbReference type="ARBA" id="ARBA00023237"/>
    </source>
</evidence>
<keyword evidence="14" id="KW-1185">Reference proteome</keyword>
<feature type="chain" id="PRO_5045779860" evidence="10">
    <location>
        <begin position="21"/>
        <end position="932"/>
    </location>
</feature>
<evidence type="ECO:0000256" key="1">
    <source>
        <dbReference type="ARBA" id="ARBA00004571"/>
    </source>
</evidence>
<keyword evidence="5 9" id="KW-0798">TonB box</keyword>
<dbReference type="InterPro" id="IPR036942">
    <property type="entry name" value="Beta-barrel_TonB_sf"/>
</dbReference>
<dbReference type="PROSITE" id="PS52016">
    <property type="entry name" value="TONB_DEPENDENT_REC_3"/>
    <property type="match status" value="1"/>
</dbReference>
<evidence type="ECO:0000313" key="14">
    <source>
        <dbReference type="Proteomes" id="UP001211872"/>
    </source>
</evidence>
<organism evidence="13 14">
    <name type="scientific">Hymenobacter yonginensis</name>
    <dbReference type="NCBI Taxonomy" id="748197"/>
    <lineage>
        <taxon>Bacteria</taxon>
        <taxon>Pseudomonadati</taxon>
        <taxon>Bacteroidota</taxon>
        <taxon>Cytophagia</taxon>
        <taxon>Cytophagales</taxon>
        <taxon>Hymenobacteraceae</taxon>
        <taxon>Hymenobacter</taxon>
    </lineage>
</organism>
<proteinExistence type="inferred from homology"/>
<name>A0ABY7PPR5_9BACT</name>
<dbReference type="Proteomes" id="UP001211872">
    <property type="component" value="Chromosome"/>
</dbReference>